<evidence type="ECO:0000256" key="1">
    <source>
        <dbReference type="ARBA" id="ARBA00020572"/>
    </source>
</evidence>
<feature type="compositionally biased region" description="Polar residues" evidence="6">
    <location>
        <begin position="237"/>
        <end position="252"/>
    </location>
</feature>
<feature type="domain" description="Paramyxovirus structural protein P/V N-terminal" evidence="7">
    <location>
        <begin position="218"/>
        <end position="284"/>
    </location>
</feature>
<keyword evidence="2" id="KW-0691">RNA editing</keyword>
<keyword evidence="4" id="KW-0693">Viral RNA replication</keyword>
<feature type="region of interest" description="Disordered" evidence="6">
    <location>
        <begin position="50"/>
        <end position="161"/>
    </location>
</feature>
<feature type="region of interest" description="Disordered" evidence="6">
    <location>
        <begin position="214"/>
        <end position="277"/>
    </location>
</feature>
<evidence type="ECO:0000313" key="9">
    <source>
        <dbReference type="EMBL" id="XBH24225.1"/>
    </source>
</evidence>
<feature type="compositionally biased region" description="Basic and acidic residues" evidence="6">
    <location>
        <begin position="143"/>
        <end position="161"/>
    </location>
</feature>
<organism evidence="9">
    <name type="scientific">Lophuromys rat paramyxovirus</name>
    <dbReference type="NCBI Taxonomy" id="3141883"/>
    <lineage>
        <taxon>Viruses</taxon>
        <taxon>Riboviria</taxon>
        <taxon>Orthornavirae</taxon>
        <taxon>Negarnaviricota</taxon>
        <taxon>Haploviricotina</taxon>
        <taxon>Monjiviricetes</taxon>
        <taxon>Mononegavirales</taxon>
        <taxon>Paramyxoviridae</taxon>
    </lineage>
</organism>
<reference evidence="9" key="2">
    <citation type="submission" date="2024-02" db="EMBL/GenBank/DDBJ databases">
        <authorList>
            <person name="Hu B."/>
        </authorList>
    </citation>
    <scope>NUCLEOTIDE SEQUENCE</scope>
    <source>
        <strain evidence="9">3A/Kenya/19BR184KID/2019</strain>
    </source>
</reference>
<dbReference type="InterPro" id="IPR004897">
    <property type="entry name" value="P/V_Pprotein_paramyxoviral"/>
</dbReference>
<feature type="domain" description="Phosphoprotein P soyouz module" evidence="8">
    <location>
        <begin position="9"/>
        <end position="53"/>
    </location>
</feature>
<proteinExistence type="predicted"/>
<comment type="function">
    <text evidence="5">Essential cofactor of the RNA polymerase L that plays a central role in the transcription and replication by forming the polymerase complex with RNA polymerase L and recruiting L to the genomic N-RNA template for RNA synthesis. Also plays a central role in the encapsidation of nascent RNA chains by forming the encapsidation complex with the nucleocapsid protein N (N-P complex). Acts as a chaperone for newly synthesized free N protein, so-called N0, allowing encapsidation of nascent RNA chains during replication. The nucleoprotein protein N prevents excessive phosphorylation of P, which leads to down-regulation of viral transcription/ replication. Participates, together with N, in the formation of viral factories (viroplasms), which are large inclusions in the host cytoplasm where replication takes place.</text>
</comment>
<feature type="compositionally biased region" description="Low complexity" evidence="6">
    <location>
        <begin position="83"/>
        <end position="95"/>
    </location>
</feature>
<dbReference type="EMBL" id="PP712039">
    <property type="protein sequence ID" value="XBH24225.1"/>
    <property type="molecule type" value="Viral_cRNA"/>
</dbReference>
<accession>A0AAU7E2Y0</accession>
<evidence type="ECO:0000259" key="8">
    <source>
        <dbReference type="Pfam" id="PF14313"/>
    </source>
</evidence>
<dbReference type="Gene3D" id="1.20.5.110">
    <property type="match status" value="1"/>
</dbReference>
<dbReference type="InterPro" id="IPR025909">
    <property type="entry name" value="Soyouz_module"/>
</dbReference>
<evidence type="ECO:0000256" key="4">
    <source>
        <dbReference type="ARBA" id="ARBA00022953"/>
    </source>
</evidence>
<dbReference type="Pfam" id="PF03210">
    <property type="entry name" value="Paramyx_P_V_C"/>
    <property type="match status" value="1"/>
</dbReference>
<protein>
    <recommendedName>
        <fullName evidence="1">Phosphoprotein</fullName>
    </recommendedName>
</protein>
<evidence type="ECO:0000256" key="6">
    <source>
        <dbReference type="SAM" id="MobiDB-lite"/>
    </source>
</evidence>
<dbReference type="Gene3D" id="6.10.250.2490">
    <property type="match status" value="1"/>
</dbReference>
<sequence>MAGADPNLDLINNGIQTIEFIQSNRDEIQKTYGRSSIGQPRTKERAAAWEAYLESKDGDTSGHRGRRESEEGDSKGSSREGYSDLGSSISQSSLSEANYRGSASSGNNQGGDDEDPAQFNRGAGEDSGREGYGDGGGGAAFGERADSTEGSHSPHEIDDGDYDRICLLDQATEDHLAGKETPGKLEVREARPSDIAEILSEDSSRTHRRLRGIRAVSRESESEDSDVSPVKKGIAGSTVSMSSKGRHTSGSGAIQHALLSPSTPTNRSVSADDARESARIAREISTDDDTGLFGGFSGGADLSDKIDRLLENQNEILSKLHILAEVSEEIKGIKKILTNHSLSLSTLEGYINDLMIVIPKSGIPAQNADDEKNPDLRMVVGRDKTRGVNEVSRRKRPKSTFGEEIGTGRVMEEEYLLDPLDFKKNNAANFVPDDSAVSLSIIASMIKKKVHDPDTRDELLTLVESNLGTIPMKEMYDQIRQHIDQLDS</sequence>
<evidence type="ECO:0000259" key="7">
    <source>
        <dbReference type="Pfam" id="PF13825"/>
    </source>
</evidence>
<name>A0AAU7E2Y0_9MONO</name>
<evidence type="ECO:0000256" key="5">
    <source>
        <dbReference type="ARBA" id="ARBA00060014"/>
    </source>
</evidence>
<dbReference type="InterPro" id="IPR028243">
    <property type="entry name" value="Paramyxo_P/V_N"/>
</dbReference>
<dbReference type="Pfam" id="PF13825">
    <property type="entry name" value="Paramyxo_P_V_N"/>
    <property type="match status" value="1"/>
</dbReference>
<keyword evidence="3" id="KW-0597">Phosphoprotein</keyword>
<feature type="compositionally biased region" description="Basic and acidic residues" evidence="6">
    <location>
        <begin position="123"/>
        <end position="132"/>
    </location>
</feature>
<dbReference type="Pfam" id="PF14313">
    <property type="entry name" value="Soyouz_module"/>
    <property type="match status" value="1"/>
</dbReference>
<evidence type="ECO:0000256" key="2">
    <source>
        <dbReference type="ARBA" id="ARBA00022495"/>
    </source>
</evidence>
<feature type="compositionally biased region" description="Basic and acidic residues" evidence="6">
    <location>
        <begin position="50"/>
        <end position="82"/>
    </location>
</feature>
<feature type="compositionally biased region" description="Polar residues" evidence="6">
    <location>
        <begin position="260"/>
        <end position="269"/>
    </location>
</feature>
<reference evidence="9" key="1">
    <citation type="journal article" date="2024" name="Microbiome">
        <title>Substantial viral diversity in bats and rodents from East Africa: insights into evolution, recombination, and cocirculation.</title>
        <authorList>
            <person name="Wang D."/>
            <person name="Yang X."/>
            <person name="Ren Z."/>
            <person name="Hu B."/>
            <person name="Zhao H."/>
            <person name="Yang K."/>
            <person name="Shi P."/>
            <person name="Zhang Z."/>
            <person name="Feng Q."/>
            <person name="Nawenja C.V."/>
            <person name="Obanda V."/>
            <person name="Robert K."/>
            <person name="Nalikka B."/>
            <person name="Waruhiu C.N."/>
            <person name="Ochola G.O."/>
            <person name="Onyuok S.O."/>
            <person name="Ochieng H."/>
            <person name="Li B."/>
            <person name="Zhu Y."/>
            <person name="Si H."/>
            <person name="Yin J."/>
            <person name="Kristiansen K."/>
            <person name="Jin X."/>
            <person name="Xu X."/>
            <person name="Xiao M."/>
            <person name="Agwanda B."/>
            <person name="Ommeh S."/>
            <person name="Li J."/>
            <person name="Shi Z.L."/>
        </authorList>
    </citation>
    <scope>NUCLEOTIDE SEQUENCE</scope>
    <source>
        <strain evidence="9">3A/Kenya/19BR184KID/2019</strain>
    </source>
</reference>
<evidence type="ECO:0000256" key="3">
    <source>
        <dbReference type="ARBA" id="ARBA00022553"/>
    </source>
</evidence>